<gene>
    <name evidence="13" type="ORF">pdam_00005447</name>
</gene>
<evidence type="ECO:0000256" key="6">
    <source>
        <dbReference type="ARBA" id="ARBA00023295"/>
    </source>
</evidence>
<evidence type="ECO:0000256" key="3">
    <source>
        <dbReference type="ARBA" id="ARBA00012566"/>
    </source>
</evidence>
<name>A0A3M6U3L9_POCDA</name>
<keyword evidence="6" id="KW-0326">Glycosidase</keyword>
<evidence type="ECO:0000313" key="14">
    <source>
        <dbReference type="Proteomes" id="UP000275408"/>
    </source>
</evidence>
<keyword evidence="10" id="KW-0472">Membrane</keyword>
<evidence type="ECO:0000256" key="4">
    <source>
        <dbReference type="ARBA" id="ARBA00022490"/>
    </source>
</evidence>
<evidence type="ECO:0000259" key="12">
    <source>
        <dbReference type="Pfam" id="PF25529"/>
    </source>
</evidence>
<keyword evidence="10" id="KW-0812">Transmembrane</keyword>
<proteinExistence type="inferred from homology"/>
<comment type="catalytic activity">
    <reaction evidence="7">
        <text>an N(4)-(oligosaccharide-(1-&gt;3)-[oligosaccharide-(1-&gt;6)]-beta-D-Man-(1-&gt;4)-beta-D-GlcNAc-(1-&gt;4)-alpha-D-GlcNAc)-L-asparaginyl-[protein] + H2O = an oligosaccharide-(1-&gt;3)-[oligosaccharide-(1-&gt;6)]-beta-D-Man-(1-&gt;4)-D-GlcNAc + N(4)-(N-acetyl-beta-D-glucosaminyl)-L-asparaginyl-[protein]</text>
        <dbReference type="Rhea" id="RHEA:73067"/>
        <dbReference type="Rhea" id="RHEA-COMP:12603"/>
        <dbReference type="Rhea" id="RHEA-COMP:18176"/>
        <dbReference type="ChEBI" id="CHEBI:15377"/>
        <dbReference type="ChEBI" id="CHEBI:132248"/>
        <dbReference type="ChEBI" id="CHEBI:192714"/>
        <dbReference type="ChEBI" id="CHEBI:192715"/>
        <dbReference type="EC" id="3.2.1.96"/>
    </reaction>
</comment>
<feature type="domain" description="Cytosolic endo-beta-N-acetylglucosaminidase TIM barrel" evidence="11">
    <location>
        <begin position="198"/>
        <end position="472"/>
    </location>
</feature>
<dbReference type="GO" id="GO:0033925">
    <property type="term" value="F:mannosyl-glycoprotein endo-beta-N-acetylglucosaminidase activity"/>
    <property type="evidence" value="ECO:0007669"/>
    <property type="project" value="UniProtKB-EC"/>
</dbReference>
<dbReference type="AlphaFoldDB" id="A0A3M6U3L9"/>
<comment type="similarity">
    <text evidence="2">Belongs to the glycosyl hydrolase 85 family.</text>
</comment>
<accession>A0A3M6U3L9</accession>
<evidence type="ECO:0000313" key="13">
    <source>
        <dbReference type="EMBL" id="RMX48197.1"/>
    </source>
</evidence>
<reference evidence="13 14" key="1">
    <citation type="journal article" date="2018" name="Sci. Rep.">
        <title>Comparative analysis of the Pocillopora damicornis genome highlights role of immune system in coral evolution.</title>
        <authorList>
            <person name="Cunning R."/>
            <person name="Bay R.A."/>
            <person name="Gillette P."/>
            <person name="Baker A.C."/>
            <person name="Traylor-Knowles N."/>
        </authorList>
    </citation>
    <scope>NUCLEOTIDE SEQUENCE [LARGE SCALE GENOMIC DNA]</scope>
    <source>
        <strain evidence="13">RSMAS</strain>
        <tissue evidence="13">Whole animal</tissue>
    </source>
</reference>
<comment type="caution">
    <text evidence="13">The sequence shown here is derived from an EMBL/GenBank/DDBJ whole genome shotgun (WGS) entry which is preliminary data.</text>
</comment>
<dbReference type="CDD" id="cd06547">
    <property type="entry name" value="GH85_ENGase"/>
    <property type="match status" value="1"/>
</dbReference>
<evidence type="ECO:0000256" key="9">
    <source>
        <dbReference type="ARBA" id="ARBA00072457"/>
    </source>
</evidence>
<evidence type="ECO:0000256" key="2">
    <source>
        <dbReference type="ARBA" id="ARBA00007849"/>
    </source>
</evidence>
<evidence type="ECO:0000256" key="1">
    <source>
        <dbReference type="ARBA" id="ARBA00004514"/>
    </source>
</evidence>
<dbReference type="Pfam" id="PF03644">
    <property type="entry name" value="Glyco_hydro_85"/>
    <property type="match status" value="1"/>
</dbReference>
<dbReference type="GO" id="GO:0005829">
    <property type="term" value="C:cytosol"/>
    <property type="evidence" value="ECO:0007669"/>
    <property type="project" value="UniProtKB-SubCell"/>
</dbReference>
<sequence>WSLTKRNMAGDTLLILFWTVLAVVFGIYALWKYLRSGNTKSQKSLTVQASETVKEARLKYFIGNQEVVTSETRDMSTNSGAKYEIISSEETREEEREPDITDAKLDSVARQPSLQYTKFTDGPSKMSGVGKVADNSFDPETGMPITRPLKTLDEALSWRQGFDFFNVASVPLSEQGRKTEKRPRTLVCHDMMGGYIFDRFVQGYSSCDCYRIYHWQLIDVFVYFSHHFVTIPPPCWTNAAHTHGVPVLGTLITENQDGVVRCSKFLKDTSSVEALVNQLVNIAEYYGFDGWLLNIENHIQPVQINNLEEFVKSLTTEMHERIPNSLVIWYDSVTYKGDLAWQNELNANNRIFFDVSDGIFLNYGWKEAHLMRSAAAAGRQRQTDVYVGVDVFGRGCYGGGGYNSKVAFKVIRDEKLSAALFAPGWVMEEHGSEHFTVNNDKFWNLLDPFCTVHTSIKKMPFATSMCRGYGKTASIDGKAVLSTPWTNLSAQQYQPSFNDTFFSLGDKDGLIISSVEFTTDEAYNGGGCQVISGCVNSSQAISRGVVRLFKTDMLMTGPFLVSFSFKLCPSVPVLVALQLHLDTMPTYILLCPASSDDQGVVKNSHPGNSEETEQNNKLIRRYGVPKSRPLTSSVFMSPIRQEHYRLFQPLTGSFHDSVQQAHGLKESRDDCGSDWHTRYYLLAEKELVGLKVQEIRVICAVCPGAQTTGAFKLHVGEIKIIDPRVIKQPIVLAKDLRCQDIEWKSTEKGYQLSLTLMWHCPINDGQVDEPAHYNIFRVAEGSNIFLGRAFVEAYRIGQIAVSKTCSSIEFAVQVVTRSGRKRPVSDCSYFKLKW</sequence>
<dbReference type="InterPro" id="IPR017853">
    <property type="entry name" value="GH"/>
</dbReference>
<evidence type="ECO:0000259" key="11">
    <source>
        <dbReference type="Pfam" id="PF03644"/>
    </source>
</evidence>
<dbReference type="InterPro" id="IPR005201">
    <property type="entry name" value="TIM_ENGase"/>
</dbReference>
<dbReference type="Pfam" id="PF25529">
    <property type="entry name" value="Ig_ENGASE1_C"/>
    <property type="match status" value="1"/>
</dbReference>
<keyword evidence="5" id="KW-0378">Hydrolase</keyword>
<dbReference type="EC" id="3.2.1.96" evidence="3"/>
<comment type="subcellular location">
    <subcellularLocation>
        <location evidence="1">Cytoplasm</location>
        <location evidence="1">Cytosol</location>
    </subcellularLocation>
</comment>
<evidence type="ECO:0000256" key="5">
    <source>
        <dbReference type="ARBA" id="ARBA00022801"/>
    </source>
</evidence>
<dbReference type="InterPro" id="IPR057882">
    <property type="entry name" value="ENGase_C"/>
</dbReference>
<keyword evidence="4" id="KW-0963">Cytoplasm</keyword>
<keyword evidence="14" id="KW-1185">Reference proteome</keyword>
<evidence type="ECO:0000256" key="7">
    <source>
        <dbReference type="ARBA" id="ARBA00034414"/>
    </source>
</evidence>
<evidence type="ECO:0000256" key="10">
    <source>
        <dbReference type="SAM" id="Phobius"/>
    </source>
</evidence>
<feature type="domain" description="Cytosolic endo-beta-N-acetylglucosaminidase C-terminal" evidence="12">
    <location>
        <begin position="731"/>
        <end position="833"/>
    </location>
</feature>
<evidence type="ECO:0000256" key="8">
    <source>
        <dbReference type="ARBA" id="ARBA00054935"/>
    </source>
</evidence>
<dbReference type="SUPFAM" id="SSF51445">
    <property type="entry name" value="(Trans)glycosidases"/>
    <property type="match status" value="1"/>
</dbReference>
<dbReference type="InterPro" id="IPR032979">
    <property type="entry name" value="ENGase"/>
</dbReference>
<dbReference type="Gene3D" id="2.60.120.260">
    <property type="entry name" value="Galactose-binding domain-like"/>
    <property type="match status" value="1"/>
</dbReference>
<dbReference type="FunFam" id="3.20.20.80:FF:000043">
    <property type="entry name" value="cytosolic endo-beta-N-acetylglucosaminidase"/>
    <property type="match status" value="1"/>
</dbReference>
<dbReference type="PANTHER" id="PTHR13246:SF1">
    <property type="entry name" value="CYTOSOLIC ENDO-BETA-N-ACETYLGLUCOSAMINIDASE"/>
    <property type="match status" value="1"/>
</dbReference>
<dbReference type="STRING" id="46731.A0A3M6U3L9"/>
<dbReference type="Gene3D" id="3.20.20.80">
    <property type="entry name" value="Glycosidases"/>
    <property type="match status" value="1"/>
</dbReference>
<dbReference type="Proteomes" id="UP000275408">
    <property type="component" value="Unassembled WGS sequence"/>
</dbReference>
<feature type="transmembrane region" description="Helical" evidence="10">
    <location>
        <begin position="12"/>
        <end position="31"/>
    </location>
</feature>
<protein>
    <recommendedName>
        <fullName evidence="9">Cytosolic endo-beta-N-acetylglucosaminidase</fullName>
        <ecNumber evidence="3">3.2.1.96</ecNumber>
    </recommendedName>
</protein>
<comment type="function">
    <text evidence="8">Endoglycosidase that releases N-glycans from glycoproteins by cleaving the beta-1,4-glycosidic bond in the N,N'-diacetylchitobiose core. Involved in the processing of free oligosaccharides in the cytosol.</text>
</comment>
<feature type="non-terminal residue" evidence="13">
    <location>
        <position position="1"/>
    </location>
</feature>
<dbReference type="OrthoDB" id="284473at2759"/>
<organism evidence="13 14">
    <name type="scientific">Pocillopora damicornis</name>
    <name type="common">Cauliflower coral</name>
    <name type="synonym">Millepora damicornis</name>
    <dbReference type="NCBI Taxonomy" id="46731"/>
    <lineage>
        <taxon>Eukaryota</taxon>
        <taxon>Metazoa</taxon>
        <taxon>Cnidaria</taxon>
        <taxon>Anthozoa</taxon>
        <taxon>Hexacorallia</taxon>
        <taxon>Scleractinia</taxon>
        <taxon>Astrocoeniina</taxon>
        <taxon>Pocilloporidae</taxon>
        <taxon>Pocillopora</taxon>
    </lineage>
</organism>
<dbReference type="EMBL" id="RCHS01002303">
    <property type="protein sequence ID" value="RMX48197.1"/>
    <property type="molecule type" value="Genomic_DNA"/>
</dbReference>
<dbReference type="PANTHER" id="PTHR13246">
    <property type="entry name" value="ENDO BETA N-ACETYLGLUCOSAMINIDASE"/>
    <property type="match status" value="1"/>
</dbReference>
<keyword evidence="10" id="KW-1133">Transmembrane helix</keyword>